<evidence type="ECO:0000256" key="8">
    <source>
        <dbReference type="ARBA" id="ARBA00023136"/>
    </source>
</evidence>
<dbReference type="PANTHER" id="PTHR34308">
    <property type="entry name" value="COBALAMIN BIOSYNTHESIS PROTEIN CBIB"/>
    <property type="match status" value="1"/>
</dbReference>
<evidence type="ECO:0000256" key="9">
    <source>
        <dbReference type="HAMAP-Rule" id="MF_00024"/>
    </source>
</evidence>
<dbReference type="Proteomes" id="UP000204391">
    <property type="component" value="Chromosome"/>
</dbReference>
<comment type="caution">
    <text evidence="9">Lacks conserved residue(s) required for the propagation of feature annotation.</text>
</comment>
<evidence type="ECO:0000256" key="5">
    <source>
        <dbReference type="ARBA" id="ARBA00022573"/>
    </source>
</evidence>
<dbReference type="EMBL" id="CP022437">
    <property type="protein sequence ID" value="ASN07318.1"/>
    <property type="molecule type" value="Genomic_DNA"/>
</dbReference>
<evidence type="ECO:0000313" key="11">
    <source>
        <dbReference type="Proteomes" id="UP000204391"/>
    </source>
</evidence>
<name>A0A221MI42_9BACI</name>
<proteinExistence type="inferred from homology"/>
<comment type="subcellular location">
    <subcellularLocation>
        <location evidence="1 9">Cell membrane</location>
        <topology evidence="1 9">Multi-pass membrane protein</topology>
    </subcellularLocation>
</comment>
<keyword evidence="11" id="KW-1185">Reference proteome</keyword>
<evidence type="ECO:0000256" key="2">
    <source>
        <dbReference type="ARBA" id="ARBA00004953"/>
    </source>
</evidence>
<evidence type="ECO:0000256" key="6">
    <source>
        <dbReference type="ARBA" id="ARBA00022692"/>
    </source>
</evidence>
<accession>A0A221MI42</accession>
<dbReference type="RefSeq" id="WP_089534311.1">
    <property type="nucleotide sequence ID" value="NZ_CP022437.1"/>
</dbReference>
<feature type="transmembrane region" description="Helical" evidence="9">
    <location>
        <begin position="297"/>
        <end position="318"/>
    </location>
</feature>
<keyword evidence="8 9" id="KW-0472">Membrane</keyword>
<keyword evidence="6 9" id="KW-0812">Transmembrane</keyword>
<evidence type="ECO:0000256" key="3">
    <source>
        <dbReference type="ARBA" id="ARBA00006263"/>
    </source>
</evidence>
<sequence length="319" mass="35882">MEHLIAITIAFLLDLWLGDPRWLPHPVRMIGSLIHFLEKRWNKGKFRRFKGIVMVIIVCSLVSAIAWLVTLLGYHVHVVLGIVIESYFIWTTIALKGLKEASMDVYTPLIESDYAVARQQLSMIVGRDTAHLGESEMTRGTVETVAENTSDGITAPLIFALLGGAPLAMLYRAVNTCDSMVGYRHERYYYFGWASARLDDVLNWIPARLTALLLLLLEQTPYQTKKEAFILLFSHSKRHPSPNSGWGEAAFALLLGIQLGGENRYFGEVSIRPTIGIAYEEMNAEHIKAAHHLMTRATLYVMTFLWIGGVAIEMASTWS</sequence>
<evidence type="ECO:0000256" key="4">
    <source>
        <dbReference type="ARBA" id="ARBA00022475"/>
    </source>
</evidence>
<evidence type="ECO:0000313" key="10">
    <source>
        <dbReference type="EMBL" id="ASN07318.1"/>
    </source>
</evidence>
<dbReference type="Pfam" id="PF03186">
    <property type="entry name" value="CobD_Cbib"/>
    <property type="match status" value="1"/>
</dbReference>
<reference evidence="10 11" key="1">
    <citation type="journal article" date="2003" name="Int. J. Syst. Evol. Microbiol.">
        <title>Virgibacillus carmonensis sp. nov., Virgibacillus necropolis sp. nov. and Virgibacillus picturae sp. nov., three novel species isolated from deteriorated mural paintings, transfer of the species of the genus salibacillus to Virgibacillus, as Virgibacillus marismortui comb. nov. and Virgibacillus salexigens comb. nov., and emended description of the genus Virgibacillus.</title>
        <authorList>
            <person name="Heyrman J."/>
            <person name="Logan N.A."/>
            <person name="Busse H.J."/>
            <person name="Balcaen A."/>
            <person name="Lebbe L."/>
            <person name="Rodriguez-Diaz M."/>
            <person name="Swings J."/>
            <person name="De Vos P."/>
        </authorList>
    </citation>
    <scope>NUCLEOTIDE SEQUENCE [LARGE SCALE GENOMIC DNA]</scope>
    <source>
        <strain evidence="10 11">LMG 19488</strain>
    </source>
</reference>
<keyword evidence="7 9" id="KW-1133">Transmembrane helix</keyword>
<evidence type="ECO:0000256" key="7">
    <source>
        <dbReference type="ARBA" id="ARBA00022989"/>
    </source>
</evidence>
<dbReference type="GO" id="GO:0015420">
    <property type="term" value="F:ABC-type vitamin B12 transporter activity"/>
    <property type="evidence" value="ECO:0007669"/>
    <property type="project" value="UniProtKB-UniRule"/>
</dbReference>
<gene>
    <name evidence="9 10" type="primary">cobD</name>
    <name evidence="10" type="ORF">CFK40_06485</name>
</gene>
<comment type="function">
    <text evidence="9">Converts cobyric acid to cobinamide by the addition of aminopropanol on the F carboxylic group.</text>
</comment>
<comment type="similarity">
    <text evidence="3 9">Belongs to the CobD/CbiB family.</text>
</comment>
<dbReference type="InterPro" id="IPR004485">
    <property type="entry name" value="Cobalamin_biosynth_CobD/CbiB"/>
</dbReference>
<dbReference type="GO" id="GO:0009236">
    <property type="term" value="P:cobalamin biosynthetic process"/>
    <property type="evidence" value="ECO:0007669"/>
    <property type="project" value="UniProtKB-UniRule"/>
</dbReference>
<organism evidence="10 11">
    <name type="scientific">Virgibacillus necropolis</name>
    <dbReference type="NCBI Taxonomy" id="163877"/>
    <lineage>
        <taxon>Bacteria</taxon>
        <taxon>Bacillati</taxon>
        <taxon>Bacillota</taxon>
        <taxon>Bacilli</taxon>
        <taxon>Bacillales</taxon>
        <taxon>Bacillaceae</taxon>
        <taxon>Virgibacillus</taxon>
    </lineage>
</organism>
<protein>
    <recommendedName>
        <fullName evidence="9">Cobalamin biosynthesis protein CobD</fullName>
    </recommendedName>
</protein>
<keyword evidence="4 9" id="KW-1003">Cell membrane</keyword>
<dbReference type="HAMAP" id="MF_00024">
    <property type="entry name" value="CobD_CbiB"/>
    <property type="match status" value="1"/>
</dbReference>
<dbReference type="GO" id="GO:0048472">
    <property type="term" value="F:threonine-phosphate decarboxylase activity"/>
    <property type="evidence" value="ECO:0007669"/>
    <property type="project" value="InterPro"/>
</dbReference>
<comment type="pathway">
    <text evidence="2 9">Cofactor biosynthesis; adenosylcobalamin biosynthesis.</text>
</comment>
<dbReference type="KEGG" id="vne:CFK40_06485"/>
<dbReference type="NCBIfam" id="TIGR00380">
    <property type="entry name" value="cobal_cbiB"/>
    <property type="match status" value="1"/>
</dbReference>
<dbReference type="GO" id="GO:0005886">
    <property type="term" value="C:plasma membrane"/>
    <property type="evidence" value="ECO:0007669"/>
    <property type="project" value="UniProtKB-SubCell"/>
</dbReference>
<feature type="transmembrane region" description="Helical" evidence="9">
    <location>
        <begin position="49"/>
        <end position="68"/>
    </location>
</feature>
<evidence type="ECO:0000256" key="1">
    <source>
        <dbReference type="ARBA" id="ARBA00004651"/>
    </source>
</evidence>
<dbReference type="PANTHER" id="PTHR34308:SF1">
    <property type="entry name" value="COBALAMIN BIOSYNTHESIS PROTEIN CBIB"/>
    <property type="match status" value="1"/>
</dbReference>
<dbReference type="AlphaFoldDB" id="A0A221MI42"/>
<keyword evidence="5 9" id="KW-0169">Cobalamin biosynthesis</keyword>
<dbReference type="UniPathway" id="UPA00148"/>
<dbReference type="OrthoDB" id="9811967at2"/>